<evidence type="ECO:0000313" key="4">
    <source>
        <dbReference type="Proteomes" id="UP000033054"/>
    </source>
</evidence>
<feature type="transmembrane region" description="Helical" evidence="1">
    <location>
        <begin position="148"/>
        <end position="166"/>
    </location>
</feature>
<reference evidence="3 4" key="1">
    <citation type="journal article" date="2014" name="Curr. Microbiol.">
        <title>Spirosoma radiotolerans sp. nov., a gamma-radiation-resistant bacterium isolated from gamma ray-irradiated soil.</title>
        <authorList>
            <person name="Lee J.J."/>
            <person name="Srinivasan S."/>
            <person name="Lim S."/>
            <person name="Joe M."/>
            <person name="Im S."/>
            <person name="Bae S.I."/>
            <person name="Park K.R."/>
            <person name="Han J.H."/>
            <person name="Park S.H."/>
            <person name="Joo B.M."/>
            <person name="Park S.J."/>
            <person name="Kim M.K."/>
        </authorList>
    </citation>
    <scope>NUCLEOTIDE SEQUENCE [LARGE SCALE GENOMIC DNA]</scope>
    <source>
        <strain evidence="3 4">DG5A</strain>
    </source>
</reference>
<keyword evidence="1" id="KW-0472">Membrane</keyword>
<feature type="transmembrane region" description="Helical" evidence="1">
    <location>
        <begin position="230"/>
        <end position="249"/>
    </location>
</feature>
<dbReference type="PATRIC" id="fig|1379870.5.peg.3031"/>
<dbReference type="EMBL" id="CP010429">
    <property type="protein sequence ID" value="AKD58524.1"/>
    <property type="molecule type" value="Genomic_DNA"/>
</dbReference>
<sequence>MTQSAPSPTRTGLTLFLAGLLGVASLLTVHFPTTNLPKRILEQFSPDQLRLLMLVNPLLLLIISVIIGSLLYRRVALFILHRTDFRPEVVAGHVLRNGIVPGVVAGLLIIGVVLLFRQLIPSELAMLGKNTDLTPLARFMYGGITEEIVVRFGLMTLFVWLLSKVFRSLNGSVYWIAIIGAALLFGAGHLPAMRLMVAQPSSMLVSYIILANTLAGIVFGWVYWRYGLVLAMIAHAMAHVVLLISELLAG</sequence>
<evidence type="ECO:0000256" key="1">
    <source>
        <dbReference type="SAM" id="Phobius"/>
    </source>
</evidence>
<dbReference type="RefSeq" id="WP_227699217.1">
    <property type="nucleotide sequence ID" value="NZ_CP010429.1"/>
</dbReference>
<evidence type="ECO:0000313" key="3">
    <source>
        <dbReference type="EMBL" id="AKD58524.1"/>
    </source>
</evidence>
<feature type="transmembrane region" description="Helical" evidence="1">
    <location>
        <begin position="98"/>
        <end position="116"/>
    </location>
</feature>
<dbReference type="Proteomes" id="UP000033054">
    <property type="component" value="Chromosome"/>
</dbReference>
<keyword evidence="4" id="KW-1185">Reference proteome</keyword>
<feature type="transmembrane region" description="Helical" evidence="1">
    <location>
        <begin position="172"/>
        <end position="192"/>
    </location>
</feature>
<feature type="transmembrane region" description="Helical" evidence="1">
    <location>
        <begin position="51"/>
        <end position="72"/>
    </location>
</feature>
<dbReference type="STRING" id="1379870.SD10_13935"/>
<dbReference type="GO" id="GO:0004175">
    <property type="term" value="F:endopeptidase activity"/>
    <property type="evidence" value="ECO:0007669"/>
    <property type="project" value="UniProtKB-ARBA"/>
</dbReference>
<dbReference type="Pfam" id="PF02517">
    <property type="entry name" value="Rce1-like"/>
    <property type="match status" value="1"/>
</dbReference>
<feature type="domain" description="CAAX prenyl protease 2/Lysostaphin resistance protein A-like" evidence="2">
    <location>
        <begin position="136"/>
        <end position="239"/>
    </location>
</feature>
<proteinExistence type="predicted"/>
<evidence type="ECO:0000259" key="2">
    <source>
        <dbReference type="Pfam" id="PF02517"/>
    </source>
</evidence>
<accession>A0A0E4A191</accession>
<keyword evidence="1" id="KW-0812">Transmembrane</keyword>
<name>A0A0E4A191_9BACT</name>
<dbReference type="AlphaFoldDB" id="A0A0E4A191"/>
<feature type="transmembrane region" description="Helical" evidence="1">
    <location>
        <begin position="204"/>
        <end position="224"/>
    </location>
</feature>
<dbReference type="InterPro" id="IPR003675">
    <property type="entry name" value="Rce1/LyrA-like_dom"/>
</dbReference>
<keyword evidence="1" id="KW-1133">Transmembrane helix</keyword>
<protein>
    <recommendedName>
        <fullName evidence="2">CAAX prenyl protease 2/Lysostaphin resistance protein A-like domain-containing protein</fullName>
    </recommendedName>
</protein>
<dbReference type="GO" id="GO:0080120">
    <property type="term" value="P:CAAX-box protein maturation"/>
    <property type="evidence" value="ECO:0007669"/>
    <property type="project" value="UniProtKB-ARBA"/>
</dbReference>
<dbReference type="HOGENOM" id="CLU_082370_0_0_10"/>
<feature type="transmembrane region" description="Helical" evidence="1">
    <location>
        <begin position="12"/>
        <end position="31"/>
    </location>
</feature>
<organism evidence="3 4">
    <name type="scientific">Spirosoma radiotolerans</name>
    <dbReference type="NCBI Taxonomy" id="1379870"/>
    <lineage>
        <taxon>Bacteria</taxon>
        <taxon>Pseudomonadati</taxon>
        <taxon>Bacteroidota</taxon>
        <taxon>Cytophagia</taxon>
        <taxon>Cytophagales</taxon>
        <taxon>Cytophagaceae</taxon>
        <taxon>Spirosoma</taxon>
    </lineage>
</organism>
<dbReference type="KEGG" id="srd:SD10_13935"/>
<gene>
    <name evidence="3" type="ORF">SD10_13935</name>
</gene>